<evidence type="ECO:0000259" key="2">
    <source>
        <dbReference type="Pfam" id="PF00544"/>
    </source>
</evidence>
<dbReference type="InterPro" id="IPR012334">
    <property type="entry name" value="Pectin_lyas_fold"/>
</dbReference>
<dbReference type="GO" id="GO:0016829">
    <property type="term" value="F:lyase activity"/>
    <property type="evidence" value="ECO:0007669"/>
    <property type="project" value="UniProtKB-KW"/>
</dbReference>
<dbReference type="InterPro" id="IPR002022">
    <property type="entry name" value="Pec_lyase"/>
</dbReference>
<name>A0ABT9MSK2_9ACTN</name>
<accession>A0ABT9MSK2</accession>
<protein>
    <submittedName>
        <fullName evidence="3">Pectate lyase</fullName>
    </submittedName>
</protein>
<dbReference type="SUPFAM" id="SSF49785">
    <property type="entry name" value="Galactose-binding domain-like"/>
    <property type="match status" value="1"/>
</dbReference>
<dbReference type="Proteomes" id="UP001240984">
    <property type="component" value="Unassembled WGS sequence"/>
</dbReference>
<gene>
    <name evidence="3" type="ORF">J2S43_002750</name>
</gene>
<organism evidence="3 4">
    <name type="scientific">Catenuloplanes nepalensis</name>
    <dbReference type="NCBI Taxonomy" id="587533"/>
    <lineage>
        <taxon>Bacteria</taxon>
        <taxon>Bacillati</taxon>
        <taxon>Actinomycetota</taxon>
        <taxon>Actinomycetes</taxon>
        <taxon>Micromonosporales</taxon>
        <taxon>Micromonosporaceae</taxon>
        <taxon>Catenuloplanes</taxon>
    </lineage>
</organism>
<comment type="caution">
    <text evidence="3">The sequence shown here is derived from an EMBL/GenBank/DDBJ whole genome shotgun (WGS) entry which is preliminary data.</text>
</comment>
<dbReference type="InterPro" id="IPR011050">
    <property type="entry name" value="Pectin_lyase_fold/virulence"/>
</dbReference>
<dbReference type="InterPro" id="IPR008979">
    <property type="entry name" value="Galactose-bd-like_sf"/>
</dbReference>
<dbReference type="SUPFAM" id="SSF51126">
    <property type="entry name" value="Pectin lyase-like"/>
    <property type="match status" value="1"/>
</dbReference>
<evidence type="ECO:0000313" key="3">
    <source>
        <dbReference type="EMBL" id="MDP9794238.1"/>
    </source>
</evidence>
<keyword evidence="4" id="KW-1185">Reference proteome</keyword>
<dbReference type="Gene3D" id="2.160.20.10">
    <property type="entry name" value="Single-stranded right-handed beta-helix, Pectin lyase-like"/>
    <property type="match status" value="1"/>
</dbReference>
<sequence length="178" mass="18484">MASGGESDGYDGLFDMKDDTQFVTLSYSTLSNSGRGGLIGSSETDTGNSFITFHHNLYSNIDSRVPLLRGGVAHIYNNSYGNVRDGDAGTHWSPNGATGNVSVKWSTATTVSRVTVVPGPAGTIGTWQLINGDTGAILRSGTGPGTITFPATPLKKITFNITGSTGTPSVAELETYAS</sequence>
<evidence type="ECO:0000313" key="4">
    <source>
        <dbReference type="Proteomes" id="UP001240984"/>
    </source>
</evidence>
<feature type="domain" description="Pectate lyase" evidence="2">
    <location>
        <begin position="8"/>
        <end position="82"/>
    </location>
</feature>
<reference evidence="3 4" key="1">
    <citation type="submission" date="2023-07" db="EMBL/GenBank/DDBJ databases">
        <title>Sequencing the genomes of 1000 actinobacteria strains.</title>
        <authorList>
            <person name="Klenk H.-P."/>
        </authorList>
    </citation>
    <scope>NUCLEOTIDE SEQUENCE [LARGE SCALE GENOMIC DNA]</scope>
    <source>
        <strain evidence="3 4">DSM 44710</strain>
    </source>
</reference>
<dbReference type="EMBL" id="JAUSRA010000001">
    <property type="protein sequence ID" value="MDP9794238.1"/>
    <property type="molecule type" value="Genomic_DNA"/>
</dbReference>
<evidence type="ECO:0000256" key="1">
    <source>
        <dbReference type="ARBA" id="ARBA00023239"/>
    </source>
</evidence>
<proteinExistence type="predicted"/>
<keyword evidence="1 3" id="KW-0456">Lyase</keyword>
<dbReference type="Pfam" id="PF00544">
    <property type="entry name" value="Pectate_lyase_4"/>
    <property type="match status" value="1"/>
</dbReference>